<organism evidence="1 2">
    <name type="scientific">Amphilophus citrinellus</name>
    <name type="common">Midas cichlid</name>
    <name type="synonym">Cichlasoma citrinellum</name>
    <dbReference type="NCBI Taxonomy" id="61819"/>
    <lineage>
        <taxon>Eukaryota</taxon>
        <taxon>Metazoa</taxon>
        <taxon>Chordata</taxon>
        <taxon>Craniata</taxon>
        <taxon>Vertebrata</taxon>
        <taxon>Euteleostomi</taxon>
        <taxon>Actinopterygii</taxon>
        <taxon>Neopterygii</taxon>
        <taxon>Teleostei</taxon>
        <taxon>Neoteleostei</taxon>
        <taxon>Acanthomorphata</taxon>
        <taxon>Ovalentaria</taxon>
        <taxon>Cichlomorphae</taxon>
        <taxon>Cichliformes</taxon>
        <taxon>Cichlidae</taxon>
        <taxon>New World cichlids</taxon>
        <taxon>Cichlasomatinae</taxon>
        <taxon>Heroini</taxon>
        <taxon>Amphilophus</taxon>
    </lineage>
</organism>
<protein>
    <submittedName>
        <fullName evidence="1">Uncharacterized protein</fullName>
    </submittedName>
</protein>
<dbReference type="Proteomes" id="UP000261340">
    <property type="component" value="Unplaced"/>
</dbReference>
<evidence type="ECO:0000313" key="1">
    <source>
        <dbReference type="Ensembl" id="ENSACIP00000011032.1"/>
    </source>
</evidence>
<dbReference type="Ensembl" id="ENSACIT00000011351.1">
    <property type="protein sequence ID" value="ENSACIP00000011032.1"/>
    <property type="gene ID" value="ENSACIG00000008633.1"/>
</dbReference>
<keyword evidence="2" id="KW-1185">Reference proteome</keyword>
<reference evidence="1" key="2">
    <citation type="submission" date="2025-09" db="UniProtKB">
        <authorList>
            <consortium name="Ensembl"/>
        </authorList>
    </citation>
    <scope>IDENTIFICATION</scope>
</reference>
<proteinExistence type="predicted"/>
<dbReference type="AlphaFoldDB" id="A0A3Q0RL57"/>
<accession>A0A3Q0RL57</accession>
<name>A0A3Q0RL57_AMPCI</name>
<sequence length="107" mass="12273">MEVGLLIRHEGPLQDAFPLEVFSVAVIVEEMIILPDIRDVPTVSAMLLGTVYCLNLEYPQNMRYSFEFLQKVIMNIKPDQCSARVHGNKLLRYRFYEPAYNPATPSP</sequence>
<reference evidence="1" key="1">
    <citation type="submission" date="2025-08" db="UniProtKB">
        <authorList>
            <consortium name="Ensembl"/>
        </authorList>
    </citation>
    <scope>IDENTIFICATION</scope>
</reference>
<evidence type="ECO:0000313" key="2">
    <source>
        <dbReference type="Proteomes" id="UP000261340"/>
    </source>
</evidence>
<dbReference type="GeneTree" id="ENSGT00990000204094"/>